<gene>
    <name evidence="1" type="ORF">Nocox_36870</name>
</gene>
<name>A0ABX8UAY3_9ACTN</name>
<protein>
    <submittedName>
        <fullName evidence="1">Uncharacterized protein</fullName>
    </submittedName>
</protein>
<dbReference type="Proteomes" id="UP000824681">
    <property type="component" value="Chromosome"/>
</dbReference>
<evidence type="ECO:0000313" key="2">
    <source>
        <dbReference type="Proteomes" id="UP000824681"/>
    </source>
</evidence>
<proteinExistence type="predicted"/>
<accession>A0ABX8UAY3</accession>
<reference evidence="1 2" key="1">
    <citation type="journal article" date="2021" name="ACS Chem. Biol.">
        <title>Genomic-Led Discovery of a Novel Glycopeptide Antibiotic by Nonomuraea coxensis DSM 45129.</title>
        <authorList>
            <person name="Yushchuk O."/>
            <person name="Vior N.M."/>
            <person name="Andreo-Vidal A."/>
            <person name="Berini F."/>
            <person name="Ruckert C."/>
            <person name="Busche T."/>
            <person name="Binda E."/>
            <person name="Kalinowski J."/>
            <person name="Truman A.W."/>
            <person name="Marinelli F."/>
        </authorList>
    </citation>
    <scope>NUCLEOTIDE SEQUENCE [LARGE SCALE GENOMIC DNA]</scope>
    <source>
        <strain evidence="1 2">DSM 45129</strain>
    </source>
</reference>
<organism evidence="1 2">
    <name type="scientific">Nonomuraea coxensis DSM 45129</name>
    <dbReference type="NCBI Taxonomy" id="1122611"/>
    <lineage>
        <taxon>Bacteria</taxon>
        <taxon>Bacillati</taxon>
        <taxon>Actinomycetota</taxon>
        <taxon>Actinomycetes</taxon>
        <taxon>Streptosporangiales</taxon>
        <taxon>Streptosporangiaceae</taxon>
        <taxon>Nonomuraea</taxon>
    </lineage>
</organism>
<evidence type="ECO:0000313" key="1">
    <source>
        <dbReference type="EMBL" id="QYC44928.1"/>
    </source>
</evidence>
<dbReference type="EMBL" id="CP068985">
    <property type="protein sequence ID" value="QYC44928.1"/>
    <property type="molecule type" value="Genomic_DNA"/>
</dbReference>
<dbReference type="RefSeq" id="WP_020545086.1">
    <property type="nucleotide sequence ID" value="NZ_CP068985.1"/>
</dbReference>
<sequence>MSSLRRRRNLDTIVHLDHDEVLFEINVQTGEDPHIEVNYTDRDGQNHRVRLDAEQAGAVWFILTAFDRRAVAEFAALLHEGVHEISNEGDE</sequence>
<keyword evidence="2" id="KW-1185">Reference proteome</keyword>